<evidence type="ECO:0000256" key="2">
    <source>
        <dbReference type="HAMAP-Rule" id="MF_00048"/>
    </source>
</evidence>
<reference evidence="3" key="1">
    <citation type="submission" date="2020-12" db="EMBL/GenBank/DDBJ databases">
        <authorList>
            <person name="Huq M.A."/>
        </authorList>
    </citation>
    <scope>NUCLEOTIDE SEQUENCE</scope>
    <source>
        <strain evidence="3">MAHUQ-46</strain>
    </source>
</reference>
<dbReference type="NCBIfam" id="NF009150">
    <property type="entry name" value="PRK12497.1-3"/>
    <property type="match status" value="1"/>
</dbReference>
<name>A0A934J5Q8_9BACL</name>
<gene>
    <name evidence="3" type="ORF">JFN88_19330</name>
</gene>
<dbReference type="Proteomes" id="UP000640274">
    <property type="component" value="Unassembled WGS sequence"/>
</dbReference>
<dbReference type="PANTHER" id="PTHR34039">
    <property type="entry name" value="UPF0102 PROTEIN YRAN"/>
    <property type="match status" value="1"/>
</dbReference>
<evidence type="ECO:0000256" key="1">
    <source>
        <dbReference type="ARBA" id="ARBA00006738"/>
    </source>
</evidence>
<evidence type="ECO:0000313" key="3">
    <source>
        <dbReference type="EMBL" id="MBJ6363360.1"/>
    </source>
</evidence>
<dbReference type="GO" id="GO:0003676">
    <property type="term" value="F:nucleic acid binding"/>
    <property type="evidence" value="ECO:0007669"/>
    <property type="project" value="InterPro"/>
</dbReference>
<dbReference type="InterPro" id="IPR011856">
    <property type="entry name" value="tRNA_endonuc-like_dom_sf"/>
</dbReference>
<accession>A0A934J5Q8</accession>
<dbReference type="Gene3D" id="3.40.1350.10">
    <property type="match status" value="1"/>
</dbReference>
<sequence>MNNNERIVPAVNQRVSRNEVGQIGEKAAADYLERHGWRIVERNWRCRSGEIDLIAIPPEPEHTLVFVEVRTRRASGQFGTAVESVDYRKQRQVRAVAQVYLHRHGGAELALRFDVAAVTLDRELGVTGLEWIQGAF</sequence>
<dbReference type="InterPro" id="IPR011335">
    <property type="entry name" value="Restrct_endonuc-II-like"/>
</dbReference>
<dbReference type="SUPFAM" id="SSF52980">
    <property type="entry name" value="Restriction endonuclease-like"/>
    <property type="match status" value="1"/>
</dbReference>
<dbReference type="Pfam" id="PF02021">
    <property type="entry name" value="UPF0102"/>
    <property type="match status" value="1"/>
</dbReference>
<dbReference type="NCBIfam" id="TIGR00252">
    <property type="entry name" value="YraN family protein"/>
    <property type="match status" value="1"/>
</dbReference>
<dbReference type="EMBL" id="JAELUP010000103">
    <property type="protein sequence ID" value="MBJ6363360.1"/>
    <property type="molecule type" value="Genomic_DNA"/>
</dbReference>
<dbReference type="AlphaFoldDB" id="A0A934J5Q8"/>
<keyword evidence="4" id="KW-1185">Reference proteome</keyword>
<proteinExistence type="inferred from homology"/>
<dbReference type="CDD" id="cd20736">
    <property type="entry name" value="PoNe_Nuclease"/>
    <property type="match status" value="1"/>
</dbReference>
<dbReference type="InterPro" id="IPR003509">
    <property type="entry name" value="UPF0102_YraN-like"/>
</dbReference>
<dbReference type="RefSeq" id="WP_199020908.1">
    <property type="nucleotide sequence ID" value="NZ_JAELUP010000103.1"/>
</dbReference>
<organism evidence="3 4">
    <name type="scientific">Paenibacillus roseus</name>
    <dbReference type="NCBI Taxonomy" id="2798579"/>
    <lineage>
        <taxon>Bacteria</taxon>
        <taxon>Bacillati</taxon>
        <taxon>Bacillota</taxon>
        <taxon>Bacilli</taxon>
        <taxon>Bacillales</taxon>
        <taxon>Paenibacillaceae</taxon>
        <taxon>Paenibacillus</taxon>
    </lineage>
</organism>
<protein>
    <recommendedName>
        <fullName evidence="2">UPF0102 protein JFN88_19330</fullName>
    </recommendedName>
</protein>
<dbReference type="NCBIfam" id="NF009154">
    <property type="entry name" value="PRK12497.3-3"/>
    <property type="match status" value="1"/>
</dbReference>
<comment type="similarity">
    <text evidence="1 2">Belongs to the UPF0102 family.</text>
</comment>
<evidence type="ECO:0000313" key="4">
    <source>
        <dbReference type="Proteomes" id="UP000640274"/>
    </source>
</evidence>
<comment type="caution">
    <text evidence="3">The sequence shown here is derived from an EMBL/GenBank/DDBJ whole genome shotgun (WGS) entry which is preliminary data.</text>
</comment>
<dbReference type="PANTHER" id="PTHR34039:SF1">
    <property type="entry name" value="UPF0102 PROTEIN YRAN"/>
    <property type="match status" value="1"/>
</dbReference>
<dbReference type="HAMAP" id="MF_00048">
    <property type="entry name" value="UPF0102"/>
    <property type="match status" value="1"/>
</dbReference>